<accession>A0A8K0PCK3</accession>
<reference evidence="1" key="2">
    <citation type="submission" date="2017-10" db="EMBL/GenBank/DDBJ databases">
        <title>Ladona fulva Genome sequencing and assembly.</title>
        <authorList>
            <person name="Murali S."/>
            <person name="Richards S."/>
            <person name="Bandaranaike D."/>
            <person name="Bellair M."/>
            <person name="Blankenburg K."/>
            <person name="Chao H."/>
            <person name="Dinh H."/>
            <person name="Doddapaneni H."/>
            <person name="Dugan-Rocha S."/>
            <person name="Elkadiri S."/>
            <person name="Gnanaolivu R."/>
            <person name="Hernandez B."/>
            <person name="Skinner E."/>
            <person name="Javaid M."/>
            <person name="Lee S."/>
            <person name="Li M."/>
            <person name="Ming W."/>
            <person name="Munidasa M."/>
            <person name="Muniz J."/>
            <person name="Nguyen L."/>
            <person name="Hughes D."/>
            <person name="Osuji N."/>
            <person name="Pu L.-L."/>
            <person name="Puazo M."/>
            <person name="Qu C."/>
            <person name="Quiroz J."/>
            <person name="Raj R."/>
            <person name="Weissenberger G."/>
            <person name="Xin Y."/>
            <person name="Zou X."/>
            <person name="Han Y."/>
            <person name="Worley K."/>
            <person name="Muzny D."/>
            <person name="Gibbs R."/>
        </authorList>
    </citation>
    <scope>NUCLEOTIDE SEQUENCE</scope>
    <source>
        <strain evidence="1">Sampled in the wild</strain>
    </source>
</reference>
<comment type="caution">
    <text evidence="1">The sequence shown here is derived from an EMBL/GenBank/DDBJ whole genome shotgun (WGS) entry which is preliminary data.</text>
</comment>
<reference evidence="1" key="1">
    <citation type="submission" date="2013-04" db="EMBL/GenBank/DDBJ databases">
        <authorList>
            <person name="Qu J."/>
            <person name="Murali S.C."/>
            <person name="Bandaranaike D."/>
            <person name="Bellair M."/>
            <person name="Blankenburg K."/>
            <person name="Chao H."/>
            <person name="Dinh H."/>
            <person name="Doddapaneni H."/>
            <person name="Downs B."/>
            <person name="Dugan-Rocha S."/>
            <person name="Elkadiri S."/>
            <person name="Gnanaolivu R.D."/>
            <person name="Hernandez B."/>
            <person name="Javaid M."/>
            <person name="Jayaseelan J.C."/>
            <person name="Lee S."/>
            <person name="Li M."/>
            <person name="Ming W."/>
            <person name="Munidasa M."/>
            <person name="Muniz J."/>
            <person name="Nguyen L."/>
            <person name="Ongeri F."/>
            <person name="Osuji N."/>
            <person name="Pu L.-L."/>
            <person name="Puazo M."/>
            <person name="Qu C."/>
            <person name="Quiroz J."/>
            <person name="Raj R."/>
            <person name="Weissenberger G."/>
            <person name="Xin Y."/>
            <person name="Zou X."/>
            <person name="Han Y."/>
            <person name="Richards S."/>
            <person name="Worley K."/>
            <person name="Muzny D."/>
            <person name="Gibbs R."/>
        </authorList>
    </citation>
    <scope>NUCLEOTIDE SEQUENCE</scope>
    <source>
        <strain evidence="1">Sampled in the wild</strain>
    </source>
</reference>
<dbReference type="PANTHER" id="PTHR47331">
    <property type="entry name" value="PHD-TYPE DOMAIN-CONTAINING PROTEIN"/>
    <property type="match status" value="1"/>
</dbReference>
<name>A0A8K0PCK3_LADFU</name>
<dbReference type="OrthoDB" id="5920040at2759"/>
<sequence length="253" mass="29104">MYDASVGLYVQAYVLKTLTLLTPSHSVLLQHWPHLHGLHLADPDFTKPSSIDLILGADVCGPLFLNEVRLGPMGSPNSSLIPFGWILMGPATTSSSCFGRSSASVMHVKTQNELTDGLQVFWEMEEVSTEKSMSDADAYCENHFRSTHLRDYEGRYVVRLPFRNDNLVHLGSFRKPVLNLFLYLERRLEEKPEVRAMYNLFMSEYLTLRHMEVTEPNSHNTYYLILRLRKDVTLLRALEWFSMPLLNLHQDTL</sequence>
<gene>
    <name evidence="1" type="ORF">J437_LFUL011464</name>
</gene>
<proteinExistence type="predicted"/>
<dbReference type="PANTHER" id="PTHR47331:SF1">
    <property type="entry name" value="GAG-LIKE PROTEIN"/>
    <property type="match status" value="1"/>
</dbReference>
<protein>
    <submittedName>
        <fullName evidence="1">Uncharacterized protein</fullName>
    </submittedName>
</protein>
<keyword evidence="2" id="KW-1185">Reference proteome</keyword>
<evidence type="ECO:0000313" key="1">
    <source>
        <dbReference type="EMBL" id="KAG8239838.1"/>
    </source>
</evidence>
<evidence type="ECO:0000313" key="2">
    <source>
        <dbReference type="Proteomes" id="UP000792457"/>
    </source>
</evidence>
<dbReference type="EMBL" id="KZ310088">
    <property type="protein sequence ID" value="KAG8239838.1"/>
    <property type="molecule type" value="Genomic_DNA"/>
</dbReference>
<dbReference type="Proteomes" id="UP000792457">
    <property type="component" value="Unassembled WGS sequence"/>
</dbReference>
<dbReference type="AlphaFoldDB" id="A0A8K0PCK3"/>
<organism evidence="1 2">
    <name type="scientific">Ladona fulva</name>
    <name type="common">Scarce chaser dragonfly</name>
    <name type="synonym">Libellula fulva</name>
    <dbReference type="NCBI Taxonomy" id="123851"/>
    <lineage>
        <taxon>Eukaryota</taxon>
        <taxon>Metazoa</taxon>
        <taxon>Ecdysozoa</taxon>
        <taxon>Arthropoda</taxon>
        <taxon>Hexapoda</taxon>
        <taxon>Insecta</taxon>
        <taxon>Pterygota</taxon>
        <taxon>Palaeoptera</taxon>
        <taxon>Odonata</taxon>
        <taxon>Epiprocta</taxon>
        <taxon>Anisoptera</taxon>
        <taxon>Libelluloidea</taxon>
        <taxon>Libellulidae</taxon>
        <taxon>Ladona</taxon>
    </lineage>
</organism>